<name>A0A419D9H9_9BACT</name>
<feature type="transmembrane region" description="Helical" evidence="1">
    <location>
        <begin position="137"/>
        <end position="156"/>
    </location>
</feature>
<dbReference type="Pfam" id="PF07885">
    <property type="entry name" value="Ion_trans_2"/>
    <property type="match status" value="1"/>
</dbReference>
<dbReference type="Proteomes" id="UP000285655">
    <property type="component" value="Unassembled WGS sequence"/>
</dbReference>
<dbReference type="EMBL" id="QZJW01000059">
    <property type="protein sequence ID" value="RJO59879.1"/>
    <property type="molecule type" value="Genomic_DNA"/>
</dbReference>
<feature type="transmembrane region" description="Helical" evidence="1">
    <location>
        <begin position="37"/>
        <end position="61"/>
    </location>
</feature>
<dbReference type="GO" id="GO:0034220">
    <property type="term" value="P:monoatomic ion transmembrane transport"/>
    <property type="evidence" value="ECO:0007669"/>
    <property type="project" value="UniProtKB-KW"/>
</dbReference>
<gene>
    <name evidence="3" type="ORF">C4544_07480</name>
</gene>
<dbReference type="Gene3D" id="1.10.287.70">
    <property type="match status" value="1"/>
</dbReference>
<protein>
    <submittedName>
        <fullName evidence="3">Potassium channel protein</fullName>
    </submittedName>
</protein>
<proteinExistence type="predicted"/>
<dbReference type="InterPro" id="IPR013099">
    <property type="entry name" value="K_chnl_dom"/>
</dbReference>
<evidence type="ECO:0000313" key="3">
    <source>
        <dbReference type="EMBL" id="RJO59879.1"/>
    </source>
</evidence>
<reference evidence="3 4" key="1">
    <citation type="journal article" date="2017" name="ISME J.">
        <title>Energy and carbon metabolisms in a deep terrestrial subsurface fluid microbial community.</title>
        <authorList>
            <person name="Momper L."/>
            <person name="Jungbluth S.P."/>
            <person name="Lee M.D."/>
            <person name="Amend J.P."/>
        </authorList>
    </citation>
    <scope>NUCLEOTIDE SEQUENCE [LARGE SCALE GENOMIC DNA]</scope>
    <source>
        <strain evidence="3">SURF_29</strain>
    </source>
</reference>
<keyword evidence="1" id="KW-0812">Transmembrane</keyword>
<keyword evidence="1" id="KW-1133">Transmembrane helix</keyword>
<accession>A0A419D9H9</accession>
<evidence type="ECO:0000256" key="1">
    <source>
        <dbReference type="SAM" id="Phobius"/>
    </source>
</evidence>
<keyword evidence="3" id="KW-0407">Ion channel</keyword>
<evidence type="ECO:0000259" key="2">
    <source>
        <dbReference type="Pfam" id="PF07885"/>
    </source>
</evidence>
<feature type="transmembrane region" description="Helical" evidence="1">
    <location>
        <begin position="68"/>
        <end position="89"/>
    </location>
</feature>
<keyword evidence="3" id="KW-0406">Ion transport</keyword>
<feature type="transmembrane region" description="Helical" evidence="1">
    <location>
        <begin position="12"/>
        <end position="31"/>
    </location>
</feature>
<dbReference type="SUPFAM" id="SSF81324">
    <property type="entry name" value="Voltage-gated potassium channels"/>
    <property type="match status" value="1"/>
</dbReference>
<organism evidence="3 4">
    <name type="scientific">candidate division WS5 bacterium</name>
    <dbReference type="NCBI Taxonomy" id="2093353"/>
    <lineage>
        <taxon>Bacteria</taxon>
        <taxon>candidate division WS5</taxon>
    </lineage>
</organism>
<dbReference type="AlphaFoldDB" id="A0A419D9H9"/>
<feature type="transmembrane region" description="Helical" evidence="1">
    <location>
        <begin position="109"/>
        <end position="125"/>
    </location>
</feature>
<sequence length="243" mass="27384">MLQHGTPWQAALGAAFVSTVIFIVSMILSLISGYFNWYSILTAFFLIAGFYVIISIIPLLLNLSRSYFSFVCILLIVHILVTILSFALHYKVGGLVGMSGYFIPTLTDALYFSVTTFTTLGYGDFRPIVEQRLTTSIEALAGMMSMAIGASLIWLWCQENMVPKEKAFFDGNRRHKGSLSVTRIRVKTLTGKERNLKSWVLPPRKGESFYYDDDRQEWVQVTEDTVLPENALVLGHKETDKNA</sequence>
<evidence type="ECO:0000313" key="4">
    <source>
        <dbReference type="Proteomes" id="UP000285655"/>
    </source>
</evidence>
<keyword evidence="3" id="KW-0813">Transport</keyword>
<keyword evidence="1" id="KW-0472">Membrane</keyword>
<comment type="caution">
    <text evidence="3">The sequence shown here is derived from an EMBL/GenBank/DDBJ whole genome shotgun (WGS) entry which is preliminary data.</text>
</comment>
<feature type="domain" description="Potassium channel" evidence="2">
    <location>
        <begin position="87"/>
        <end position="151"/>
    </location>
</feature>